<dbReference type="InterPro" id="IPR003788">
    <property type="entry name" value="NDUFAF7"/>
</dbReference>
<dbReference type="EMBL" id="BEYU01000030">
    <property type="protein sequence ID" value="GBG27371.1"/>
    <property type="molecule type" value="Genomic_DNA"/>
</dbReference>
<dbReference type="GO" id="GO:0035243">
    <property type="term" value="F:protein-arginine omega-N symmetric methyltransferase activity"/>
    <property type="evidence" value="ECO:0007669"/>
    <property type="project" value="UniProtKB-EC"/>
</dbReference>
<dbReference type="GO" id="GO:0032259">
    <property type="term" value="P:methylation"/>
    <property type="evidence" value="ECO:0007669"/>
    <property type="project" value="UniProtKB-KW"/>
</dbReference>
<dbReference type="EC" id="2.1.1.320" evidence="3"/>
<sequence length="602" mass="65958">MSTTARLVAAAATRGKYARDLPPSPLGLREDAGEENGEELEVRVRAKAREELFQGAEERLRSIEIDRSGLVNVPSVATEPVPGAEAETLAPGEQATQSEKTPLVDELKLRISSRGPVSMSEFMTVALGHPKYGYYMTRDAFGKAGDFTTSPEISQVFGELIGVWCVSQWMAMGSPESVRLVELGPGRGTLMSDLLRAVSSFPDFCRALQKGDGVRMVETSPVLRRLQQKKLRCTFTSGAAVPSYEEDDLRKNSPASGSGDQERMDMQGQAKHMDDVWEIARKAGRLSMRAPLFGPLGKRGNIESRSVKVEWMREFNDVRKQNNNTPTLVVAQELFDALPVHQFEVNKKKEWVERLVDVEPLAPTVAEADVDPEKPLRKLHHFRFVLSTKPTPATKMLLSLHEKTAGKDDGGLVEGDAIEVCAVGAALMQDITECLSQCGGAALVIDYGDNGAARSSLRGIKKHAFVHPLTEPGEVDLSADVDFHFLRYAAQQVASKMSNPVRISETLTQGSFLRNMGIETRIGTLLHAQPDEEKQMEIFMAFQRLVEGDFIDEDTEEVIRGMGESYKAMALYAVPPSAPRGATPAPEMKIAGFVPPSGSDLL</sequence>
<evidence type="ECO:0000256" key="7">
    <source>
        <dbReference type="ARBA" id="ARBA00048612"/>
    </source>
</evidence>
<dbReference type="PANTHER" id="PTHR12049">
    <property type="entry name" value="PROTEIN ARGININE METHYLTRANSFERASE NDUFAF7, MITOCHONDRIAL"/>
    <property type="match status" value="1"/>
</dbReference>
<feature type="region of interest" description="Disordered" evidence="8">
    <location>
        <begin position="81"/>
        <end position="101"/>
    </location>
</feature>
<comment type="caution">
    <text evidence="9">The sequence shown here is derived from an EMBL/GenBank/DDBJ whole genome shotgun (WGS) entry which is preliminary data.</text>
</comment>
<dbReference type="InterPro" id="IPR038375">
    <property type="entry name" value="NDUFAF7_sf"/>
</dbReference>
<evidence type="ECO:0000256" key="4">
    <source>
        <dbReference type="ARBA" id="ARBA00022603"/>
    </source>
</evidence>
<dbReference type="GO" id="GO:0032981">
    <property type="term" value="P:mitochondrial respiratory chain complex I assembly"/>
    <property type="evidence" value="ECO:0007669"/>
    <property type="project" value="TreeGrafter"/>
</dbReference>
<keyword evidence="6" id="KW-0496">Mitochondrion</keyword>
<dbReference type="Pfam" id="PF02636">
    <property type="entry name" value="Methyltransf_28"/>
    <property type="match status" value="1"/>
</dbReference>
<evidence type="ECO:0000256" key="6">
    <source>
        <dbReference type="ARBA" id="ARBA00023128"/>
    </source>
</evidence>
<keyword evidence="4 9" id="KW-0489">Methyltransferase</keyword>
<comment type="similarity">
    <text evidence="2">Belongs to the NDUFAF7 family.</text>
</comment>
<dbReference type="Gene3D" id="3.40.50.12710">
    <property type="match status" value="1"/>
</dbReference>
<dbReference type="PANTHER" id="PTHR12049:SF7">
    <property type="entry name" value="PROTEIN ARGININE METHYLTRANSFERASE NDUFAF7, MITOCHONDRIAL"/>
    <property type="match status" value="1"/>
</dbReference>
<organism evidence="9 10">
    <name type="scientific">Hondaea fermentalgiana</name>
    <dbReference type="NCBI Taxonomy" id="2315210"/>
    <lineage>
        <taxon>Eukaryota</taxon>
        <taxon>Sar</taxon>
        <taxon>Stramenopiles</taxon>
        <taxon>Bigyra</taxon>
        <taxon>Labyrinthulomycetes</taxon>
        <taxon>Thraustochytrida</taxon>
        <taxon>Thraustochytriidae</taxon>
        <taxon>Hondaea</taxon>
    </lineage>
</organism>
<dbReference type="Proteomes" id="UP000241890">
    <property type="component" value="Unassembled WGS sequence"/>
</dbReference>
<proteinExistence type="inferred from homology"/>
<dbReference type="AlphaFoldDB" id="A0A2R5GGI4"/>
<dbReference type="InterPro" id="IPR029063">
    <property type="entry name" value="SAM-dependent_MTases_sf"/>
</dbReference>
<evidence type="ECO:0000256" key="3">
    <source>
        <dbReference type="ARBA" id="ARBA00011935"/>
    </source>
</evidence>
<comment type="catalytic activity">
    <reaction evidence="7">
        <text>L-arginyl-[protein] + 2 S-adenosyl-L-methionine = N(omega),N(omega)'-dimethyl-L-arginyl-[protein] + 2 S-adenosyl-L-homocysteine + 2 H(+)</text>
        <dbReference type="Rhea" id="RHEA:48108"/>
        <dbReference type="Rhea" id="RHEA-COMP:10532"/>
        <dbReference type="Rhea" id="RHEA-COMP:11992"/>
        <dbReference type="ChEBI" id="CHEBI:15378"/>
        <dbReference type="ChEBI" id="CHEBI:29965"/>
        <dbReference type="ChEBI" id="CHEBI:57856"/>
        <dbReference type="ChEBI" id="CHEBI:59789"/>
        <dbReference type="ChEBI" id="CHEBI:88221"/>
        <dbReference type="EC" id="2.1.1.320"/>
    </reaction>
</comment>
<feature type="region of interest" description="Disordered" evidence="8">
    <location>
        <begin position="244"/>
        <end position="264"/>
    </location>
</feature>
<keyword evidence="10" id="KW-1185">Reference proteome</keyword>
<dbReference type="InParanoid" id="A0A2R5GGI4"/>
<evidence type="ECO:0000256" key="2">
    <source>
        <dbReference type="ARBA" id="ARBA00005891"/>
    </source>
</evidence>
<comment type="subcellular location">
    <subcellularLocation>
        <location evidence="1">Mitochondrion</location>
    </subcellularLocation>
</comment>
<evidence type="ECO:0000313" key="10">
    <source>
        <dbReference type="Proteomes" id="UP000241890"/>
    </source>
</evidence>
<keyword evidence="5 9" id="KW-0808">Transferase</keyword>
<evidence type="ECO:0000256" key="1">
    <source>
        <dbReference type="ARBA" id="ARBA00004173"/>
    </source>
</evidence>
<dbReference type="GO" id="GO:0005739">
    <property type="term" value="C:mitochondrion"/>
    <property type="evidence" value="ECO:0007669"/>
    <property type="project" value="UniProtKB-SubCell"/>
</dbReference>
<accession>A0A2R5GGI4</accession>
<evidence type="ECO:0000256" key="5">
    <source>
        <dbReference type="ARBA" id="ARBA00022679"/>
    </source>
</evidence>
<evidence type="ECO:0000313" key="9">
    <source>
        <dbReference type="EMBL" id="GBG27371.1"/>
    </source>
</evidence>
<protein>
    <recommendedName>
        <fullName evidence="3">type II protein arginine methyltransferase</fullName>
        <ecNumber evidence="3">2.1.1.320</ecNumber>
    </recommendedName>
</protein>
<gene>
    <name evidence="9" type="ORF">FCC1311_035932</name>
</gene>
<reference evidence="9 10" key="1">
    <citation type="submission" date="2017-12" db="EMBL/GenBank/DDBJ databases">
        <title>Sequencing, de novo assembly and annotation of complete genome of a new Thraustochytrid species, strain FCC1311.</title>
        <authorList>
            <person name="Sedici K."/>
            <person name="Godart F."/>
            <person name="Aiese Cigliano R."/>
            <person name="Sanseverino W."/>
            <person name="Barakat M."/>
            <person name="Ortet P."/>
            <person name="Marechal E."/>
            <person name="Cagnac O."/>
            <person name="Amato A."/>
        </authorList>
    </citation>
    <scope>NUCLEOTIDE SEQUENCE [LARGE SCALE GENOMIC DNA]</scope>
</reference>
<dbReference type="OrthoDB" id="438553at2759"/>
<evidence type="ECO:0000256" key="8">
    <source>
        <dbReference type="SAM" id="MobiDB-lite"/>
    </source>
</evidence>
<name>A0A2R5GGI4_9STRA</name>
<dbReference type="SUPFAM" id="SSF53335">
    <property type="entry name" value="S-adenosyl-L-methionine-dependent methyltransferases"/>
    <property type="match status" value="1"/>
</dbReference>